<dbReference type="AlphaFoldDB" id="A0A3A8EIB7"/>
<dbReference type="NCBIfam" id="TIGR00254">
    <property type="entry name" value="GGDEF"/>
    <property type="match status" value="1"/>
</dbReference>
<dbReference type="PANTHER" id="PTHR44757:SF2">
    <property type="entry name" value="BIOFILM ARCHITECTURE MAINTENANCE PROTEIN MBAA"/>
    <property type="match status" value="1"/>
</dbReference>
<evidence type="ECO:0000259" key="1">
    <source>
        <dbReference type="PROSITE" id="PS50887"/>
    </source>
</evidence>
<sequence>MIQLDNPVFNMSPIPLWLEDFSAVKLQLQSWRAQGIQDLREYLQNNPLEVEQSARKINILQVNPQTLKLYEASNLEELRENLKHIFREDMLHTHVEELVHLWEGRTQFTNTAVNYTLSGERLDIQLRCAILPEYLHDWSQVLITTENITPFQNARRLEEKNRMLAEARFVYSPTSLWVEDFSSIKKRLDQLRAIGIEDFNTFLDVHPDFIQQCIKDIVIIDVNQATLDLFGAADKSILLKNTHKIFSNEMSQTFRQQLLDLWEGKTRHQHEAVNYALDGSIRHVLLQFTVFPGAEQTWDTVQVALVDITARKKAENYLEYLGKHDALTKLYNRIFYIDEVNRLERSMQRPVSCIFIDLNGLKNINDQFGHDAGDELLRRMGHVLEQLIKNTQYSASRIGGYEFVILLPNADLTSLNNCLHSLNELMLIDNQFHAAHPISLSIGHACSQPNERLEDTLKRADAVMYHQKRAYYAAQQ</sequence>
<dbReference type="PROSITE" id="PS50887">
    <property type="entry name" value="GGDEF"/>
    <property type="match status" value="1"/>
</dbReference>
<dbReference type="InterPro" id="IPR000160">
    <property type="entry name" value="GGDEF_dom"/>
</dbReference>
<dbReference type="OrthoDB" id="9812260at2"/>
<dbReference type="SUPFAM" id="SSF55073">
    <property type="entry name" value="Nucleotide cyclase"/>
    <property type="match status" value="1"/>
</dbReference>
<reference evidence="2 3" key="1">
    <citation type="submission" date="2018-09" db="EMBL/GenBank/DDBJ databases">
        <title>The draft genome of Acinetobacter spp. strains.</title>
        <authorList>
            <person name="Qin J."/>
            <person name="Feng Y."/>
            <person name="Zong Z."/>
        </authorList>
    </citation>
    <scope>NUCLEOTIDE SEQUENCE [LARGE SCALE GENOMIC DNA]</scope>
    <source>
        <strain evidence="2 3">WCHAc060012</strain>
    </source>
</reference>
<protein>
    <submittedName>
        <fullName evidence="2">Sensor domain-containing diguanylate cyclase</fullName>
    </submittedName>
</protein>
<organism evidence="2 3">
    <name type="scientific">Acinetobacter tianfuensis</name>
    <dbReference type="NCBI Taxonomy" id="2419603"/>
    <lineage>
        <taxon>Bacteria</taxon>
        <taxon>Pseudomonadati</taxon>
        <taxon>Pseudomonadota</taxon>
        <taxon>Gammaproteobacteria</taxon>
        <taxon>Moraxellales</taxon>
        <taxon>Moraxellaceae</taxon>
        <taxon>Acinetobacter</taxon>
    </lineage>
</organism>
<dbReference type="PANTHER" id="PTHR44757">
    <property type="entry name" value="DIGUANYLATE CYCLASE DGCP"/>
    <property type="match status" value="1"/>
</dbReference>
<dbReference type="InterPro" id="IPR013656">
    <property type="entry name" value="PAS_4"/>
</dbReference>
<dbReference type="Proteomes" id="UP000282388">
    <property type="component" value="Unassembled WGS sequence"/>
</dbReference>
<dbReference type="RefSeq" id="WP_120401068.1">
    <property type="nucleotide sequence ID" value="NZ_RAXV01000001.1"/>
</dbReference>
<dbReference type="SUPFAM" id="SSF55785">
    <property type="entry name" value="PYP-like sensor domain (PAS domain)"/>
    <property type="match status" value="1"/>
</dbReference>
<name>A0A3A8EIB7_9GAMM</name>
<dbReference type="Gene3D" id="3.30.70.270">
    <property type="match status" value="1"/>
</dbReference>
<dbReference type="SMART" id="SM00267">
    <property type="entry name" value="GGDEF"/>
    <property type="match status" value="1"/>
</dbReference>
<accession>A0A3A8EIB7</accession>
<dbReference type="NCBIfam" id="TIGR00229">
    <property type="entry name" value="sensory_box"/>
    <property type="match status" value="1"/>
</dbReference>
<evidence type="ECO:0000313" key="2">
    <source>
        <dbReference type="EMBL" id="RKG34687.1"/>
    </source>
</evidence>
<dbReference type="CDD" id="cd00130">
    <property type="entry name" value="PAS"/>
    <property type="match status" value="1"/>
</dbReference>
<dbReference type="InterPro" id="IPR035965">
    <property type="entry name" value="PAS-like_dom_sf"/>
</dbReference>
<dbReference type="InterPro" id="IPR029787">
    <property type="entry name" value="Nucleotide_cyclase"/>
</dbReference>
<comment type="caution">
    <text evidence="2">The sequence shown here is derived from an EMBL/GenBank/DDBJ whole genome shotgun (WGS) entry which is preliminary data.</text>
</comment>
<dbReference type="Pfam" id="PF08448">
    <property type="entry name" value="PAS_4"/>
    <property type="match status" value="1"/>
</dbReference>
<gene>
    <name evidence="2" type="ORF">D7V32_01120</name>
</gene>
<dbReference type="InterPro" id="IPR043128">
    <property type="entry name" value="Rev_trsase/Diguanyl_cyclase"/>
</dbReference>
<keyword evidence="3" id="KW-1185">Reference proteome</keyword>
<feature type="domain" description="GGDEF" evidence="1">
    <location>
        <begin position="349"/>
        <end position="476"/>
    </location>
</feature>
<evidence type="ECO:0000313" key="3">
    <source>
        <dbReference type="Proteomes" id="UP000282388"/>
    </source>
</evidence>
<dbReference type="Pfam" id="PF00990">
    <property type="entry name" value="GGDEF"/>
    <property type="match status" value="1"/>
</dbReference>
<dbReference type="EMBL" id="RAXV01000001">
    <property type="protein sequence ID" value="RKG34687.1"/>
    <property type="molecule type" value="Genomic_DNA"/>
</dbReference>
<dbReference type="InterPro" id="IPR052155">
    <property type="entry name" value="Biofilm_reg_signaling"/>
</dbReference>
<dbReference type="CDD" id="cd01949">
    <property type="entry name" value="GGDEF"/>
    <property type="match status" value="1"/>
</dbReference>
<dbReference type="Gene3D" id="3.30.450.20">
    <property type="entry name" value="PAS domain"/>
    <property type="match status" value="1"/>
</dbReference>
<proteinExistence type="predicted"/>
<dbReference type="InterPro" id="IPR000014">
    <property type="entry name" value="PAS"/>
</dbReference>